<dbReference type="OrthoDB" id="6080404at2759"/>
<dbReference type="AlphaFoldDB" id="A0A7J6W8A8"/>
<comment type="caution">
    <text evidence="1">The sequence shown here is derived from an EMBL/GenBank/DDBJ whole genome shotgun (WGS) entry which is preliminary data.</text>
</comment>
<proteinExistence type="predicted"/>
<accession>A0A7J6W8A8</accession>
<evidence type="ECO:0000313" key="2">
    <source>
        <dbReference type="Proteomes" id="UP000554482"/>
    </source>
</evidence>
<dbReference type="Proteomes" id="UP000554482">
    <property type="component" value="Unassembled WGS sequence"/>
</dbReference>
<dbReference type="EMBL" id="JABWDY010020419">
    <property type="protein sequence ID" value="KAF5193167.1"/>
    <property type="molecule type" value="Genomic_DNA"/>
</dbReference>
<evidence type="ECO:0000313" key="1">
    <source>
        <dbReference type="EMBL" id="KAF5193167.1"/>
    </source>
</evidence>
<name>A0A7J6W8A8_THATH</name>
<keyword evidence="2" id="KW-1185">Reference proteome</keyword>
<protein>
    <submittedName>
        <fullName evidence="1">Uncharacterized protein</fullName>
    </submittedName>
</protein>
<reference evidence="1 2" key="1">
    <citation type="submission" date="2020-06" db="EMBL/GenBank/DDBJ databases">
        <title>Transcriptomic and genomic resources for Thalictrum thalictroides and T. hernandezii: Facilitating candidate gene discovery in an emerging model plant lineage.</title>
        <authorList>
            <person name="Arias T."/>
            <person name="Riano-Pachon D.M."/>
            <person name="Di Stilio V.S."/>
        </authorList>
    </citation>
    <scope>NUCLEOTIDE SEQUENCE [LARGE SCALE GENOMIC DNA]</scope>
    <source>
        <strain evidence="2">cv. WT478/WT964</strain>
        <tissue evidence="1">Leaves</tissue>
    </source>
</reference>
<organism evidence="1 2">
    <name type="scientific">Thalictrum thalictroides</name>
    <name type="common">Rue-anemone</name>
    <name type="synonym">Anemone thalictroides</name>
    <dbReference type="NCBI Taxonomy" id="46969"/>
    <lineage>
        <taxon>Eukaryota</taxon>
        <taxon>Viridiplantae</taxon>
        <taxon>Streptophyta</taxon>
        <taxon>Embryophyta</taxon>
        <taxon>Tracheophyta</taxon>
        <taxon>Spermatophyta</taxon>
        <taxon>Magnoliopsida</taxon>
        <taxon>Ranunculales</taxon>
        <taxon>Ranunculaceae</taxon>
        <taxon>Thalictroideae</taxon>
        <taxon>Thalictrum</taxon>
    </lineage>
</organism>
<gene>
    <name evidence="1" type="ORF">FRX31_017246</name>
</gene>
<sequence length="85" mass="9339">MDCIRKSQRNAGDVAGLKPNISVWTNGEHISEGSGDSSNLSIKGIGGVYRMLPPLLKIVQEQRDELMSGLIVLKLAIYLLKLPKY</sequence>